<feature type="domain" description="F5/8 type C" evidence="2">
    <location>
        <begin position="784"/>
        <end position="942"/>
    </location>
</feature>
<dbReference type="OrthoDB" id="159306at2"/>
<keyword evidence="4" id="KW-1185">Reference proteome</keyword>
<dbReference type="Proteomes" id="UP000464524">
    <property type="component" value="Chromosome"/>
</dbReference>
<protein>
    <recommendedName>
        <fullName evidence="2">F5/8 type C domain-containing protein</fullName>
    </recommendedName>
</protein>
<feature type="domain" description="F5/8 type C" evidence="2">
    <location>
        <begin position="495"/>
        <end position="643"/>
    </location>
</feature>
<dbReference type="InterPro" id="IPR000421">
    <property type="entry name" value="FA58C"/>
</dbReference>
<feature type="signal peptide" evidence="1">
    <location>
        <begin position="1"/>
        <end position="27"/>
    </location>
</feature>
<dbReference type="EMBL" id="CP047656">
    <property type="protein sequence ID" value="QHJ12484.1"/>
    <property type="molecule type" value="Genomic_DNA"/>
</dbReference>
<dbReference type="PROSITE" id="PS50022">
    <property type="entry name" value="FA58C_3"/>
    <property type="match status" value="4"/>
</dbReference>
<dbReference type="Gene3D" id="2.60.120.260">
    <property type="entry name" value="Galactose-binding domain-like"/>
    <property type="match status" value="4"/>
</dbReference>
<dbReference type="SUPFAM" id="SSF49785">
    <property type="entry name" value="Galactose-binding domain-like"/>
    <property type="match status" value="4"/>
</dbReference>
<keyword evidence="1" id="KW-0732">Signal</keyword>
<feature type="domain" description="F5/8 type C" evidence="2">
    <location>
        <begin position="329"/>
        <end position="492"/>
    </location>
</feature>
<organism evidence="3 4">
    <name type="scientific">Paraglaciecola mesophila</name>
    <dbReference type="NCBI Taxonomy" id="197222"/>
    <lineage>
        <taxon>Bacteria</taxon>
        <taxon>Pseudomonadati</taxon>
        <taxon>Pseudomonadota</taxon>
        <taxon>Gammaproteobacteria</taxon>
        <taxon>Alteromonadales</taxon>
        <taxon>Alteromonadaceae</taxon>
        <taxon>Paraglaciecola</taxon>
    </lineage>
</organism>
<evidence type="ECO:0000259" key="2">
    <source>
        <dbReference type="PROSITE" id="PS50022"/>
    </source>
</evidence>
<dbReference type="PROSITE" id="PS51257">
    <property type="entry name" value="PROKAR_LIPOPROTEIN"/>
    <property type="match status" value="1"/>
</dbReference>
<evidence type="ECO:0000256" key="1">
    <source>
        <dbReference type="SAM" id="SignalP"/>
    </source>
</evidence>
<feature type="chain" id="PRO_5032964479" description="F5/8 type C domain-containing protein" evidence="1">
    <location>
        <begin position="28"/>
        <end position="944"/>
    </location>
</feature>
<dbReference type="RefSeq" id="WP_160180596.1">
    <property type="nucleotide sequence ID" value="NZ_CP047656.1"/>
</dbReference>
<evidence type="ECO:0000313" key="3">
    <source>
        <dbReference type="EMBL" id="QHJ12484.1"/>
    </source>
</evidence>
<feature type="domain" description="F5/8 type C" evidence="2">
    <location>
        <begin position="675"/>
        <end position="749"/>
    </location>
</feature>
<accession>A0A857JPL4</accession>
<dbReference type="AlphaFoldDB" id="A0A857JPL4"/>
<reference evidence="3 4" key="1">
    <citation type="submission" date="2019-12" db="EMBL/GenBank/DDBJ databases">
        <title>Genome sequencing and assembly of endphytes of Porphyra tenera.</title>
        <authorList>
            <person name="Park J.M."/>
            <person name="Shin R."/>
            <person name="Jo S.H."/>
        </authorList>
    </citation>
    <scope>NUCLEOTIDE SEQUENCE [LARGE SCALE GENOMIC DNA]</scope>
    <source>
        <strain evidence="3 4">GPM4</strain>
    </source>
</reference>
<dbReference type="Pfam" id="PF00754">
    <property type="entry name" value="F5_F8_type_C"/>
    <property type="match status" value="4"/>
</dbReference>
<evidence type="ECO:0000313" key="4">
    <source>
        <dbReference type="Proteomes" id="UP000464524"/>
    </source>
</evidence>
<dbReference type="KEGG" id="pmes:FX988_02741"/>
<gene>
    <name evidence="3" type="ORF">FX988_02741</name>
</gene>
<sequence length="944" mass="101178">MKKLTINKTTAAMLMAMSTLYGCGGSADDPNPSDAVDTRLTTAATLTGTAIKGSLDSAQLSVEQMNNSPISITSGELTDASGNVNLVVQSELGFGINSPFRLTVTATDATSMMCDAIDCAGVAMGQELSGEPLTGTVLKSLAFVNVPYGSQASDSSVPFQANALTTVATPLLESAVADGANISQKVLFDAQAVTYSDITLRALGVPVTGMNLFETSLISAESYDNFVLGEECVDVTTTDAQGNDVTEQECTDILAPAAVISLSLANAAFANITAQESLNTRFEDINTAIASAIDGDTTVLTPIRERLLASVAGIPFLSELGMTSDSVIDLGLSFALSDGTSGPVQEVTTADNIANATITGRARISDAEAETMAFDGDSQTKWLDNGGVPTAEEPSWVQVEFAEPQAVSSLFITSANDAPERDPENFALLGSHDGETWDTLASFLGESFDERFERKEFSFSNGLEYRFYRLNITKNKGDTSLMQLAEIQLVGPIYASADHTNPPGSGAITGRARISDGEAETMAFDNDSQTKWLDNGGVPSAEEPSWVQVDFQEPVAVNVLALTSANDAPERDPENFTLLGSNDAGVTWTTIGDWLGESFDSRFERKLFSADNALAYGSYRLNITKNKGDTSLMQVAEIELIGPKIPSLQHSHQAGVTYTERARISDGEAGTMAFDNDSQTKWLDNGGVPSVEEPSWVVVALPEAAAVNTLALTSANDAPERDPENFAVWASNDNENWTELASWLGESFDERFERKQYAFSNDVGFSFYRFNITKNKGDTSLMQIAEIELIGPQFASVDISSDTGTSITGRARISEGEAETMAFDDDSQTKWLDNGGVPSDEDPAWVQLDFVAPRIVNSIAITSANDAPERDPENFSVLGSNDGGATWEVVESWIGESFDSRFERRLFEMQNGFAYSSYRININKNKGDSTLTQIAEIELIGPVE</sequence>
<proteinExistence type="predicted"/>
<dbReference type="InterPro" id="IPR008979">
    <property type="entry name" value="Galactose-bd-like_sf"/>
</dbReference>
<name>A0A857JPL4_9ALTE</name>